<evidence type="ECO:0000313" key="1">
    <source>
        <dbReference type="EMBL" id="GFD54043.1"/>
    </source>
</evidence>
<name>A0A699X4P4_TANCI</name>
<feature type="non-terminal residue" evidence="1">
    <location>
        <position position="1"/>
    </location>
</feature>
<accession>A0A699X4P4</accession>
<reference evidence="1" key="1">
    <citation type="journal article" date="2019" name="Sci. Rep.">
        <title>Draft genome of Tanacetum cinerariifolium, the natural source of mosquito coil.</title>
        <authorList>
            <person name="Yamashiro T."/>
            <person name="Shiraishi A."/>
            <person name="Satake H."/>
            <person name="Nakayama K."/>
        </authorList>
    </citation>
    <scope>NUCLEOTIDE SEQUENCE</scope>
</reference>
<dbReference type="AlphaFoldDB" id="A0A699X4P4"/>
<comment type="caution">
    <text evidence="1">The sequence shown here is derived from an EMBL/GenBank/DDBJ whole genome shotgun (WGS) entry which is preliminary data.</text>
</comment>
<sequence length="65" mass="7231">LLPPPEPPDKEFNSEKEILVMRNAIVKFEFIDARVKFEKVHSQTGGALSWPPVPCALLPCPLAFA</sequence>
<dbReference type="EMBL" id="BKCJ011801710">
    <property type="protein sequence ID" value="GFD54043.1"/>
    <property type="molecule type" value="Genomic_DNA"/>
</dbReference>
<gene>
    <name evidence="1" type="ORF">Tci_926012</name>
</gene>
<proteinExistence type="predicted"/>
<organism evidence="1">
    <name type="scientific">Tanacetum cinerariifolium</name>
    <name type="common">Dalmatian daisy</name>
    <name type="synonym">Chrysanthemum cinerariifolium</name>
    <dbReference type="NCBI Taxonomy" id="118510"/>
    <lineage>
        <taxon>Eukaryota</taxon>
        <taxon>Viridiplantae</taxon>
        <taxon>Streptophyta</taxon>
        <taxon>Embryophyta</taxon>
        <taxon>Tracheophyta</taxon>
        <taxon>Spermatophyta</taxon>
        <taxon>Magnoliopsida</taxon>
        <taxon>eudicotyledons</taxon>
        <taxon>Gunneridae</taxon>
        <taxon>Pentapetalae</taxon>
        <taxon>asterids</taxon>
        <taxon>campanulids</taxon>
        <taxon>Asterales</taxon>
        <taxon>Asteraceae</taxon>
        <taxon>Asteroideae</taxon>
        <taxon>Anthemideae</taxon>
        <taxon>Anthemidinae</taxon>
        <taxon>Tanacetum</taxon>
    </lineage>
</organism>
<protein>
    <recommendedName>
        <fullName evidence="2">Reverse transcriptase domain-containing protein</fullName>
    </recommendedName>
</protein>
<evidence type="ECO:0008006" key="2">
    <source>
        <dbReference type="Google" id="ProtNLM"/>
    </source>
</evidence>